<dbReference type="PANTHER" id="PTHR33546:SF1">
    <property type="entry name" value="LARGE, MULTIFUNCTIONAL SECRETED PROTEIN"/>
    <property type="match status" value="1"/>
</dbReference>
<accession>A0A831THU4</accession>
<reference evidence="2" key="1">
    <citation type="journal article" date="2020" name="mSystems">
        <title>Genome- and Community-Level Interaction Insights into Carbon Utilization and Element Cycling Functions of Hydrothermarchaeota in Hydrothermal Sediment.</title>
        <authorList>
            <person name="Zhou Z."/>
            <person name="Liu Y."/>
            <person name="Xu W."/>
            <person name="Pan J."/>
            <person name="Luo Z.H."/>
            <person name="Li M."/>
        </authorList>
    </citation>
    <scope>NUCLEOTIDE SEQUENCE [LARGE SCALE GENOMIC DNA]</scope>
    <source>
        <strain evidence="2">SpSt-210</strain>
    </source>
</reference>
<dbReference type="SUPFAM" id="SSF101898">
    <property type="entry name" value="NHL repeat"/>
    <property type="match status" value="1"/>
</dbReference>
<dbReference type="AlphaFoldDB" id="A0A831THU4"/>
<feature type="signal peptide" evidence="1">
    <location>
        <begin position="1"/>
        <end position="26"/>
    </location>
</feature>
<proteinExistence type="predicted"/>
<dbReference type="InterPro" id="IPR011042">
    <property type="entry name" value="6-blade_b-propeller_TolB-like"/>
</dbReference>
<protein>
    <submittedName>
        <fullName evidence="2">Uncharacterized protein</fullName>
    </submittedName>
</protein>
<evidence type="ECO:0000256" key="1">
    <source>
        <dbReference type="SAM" id="SignalP"/>
    </source>
</evidence>
<keyword evidence="1" id="KW-0732">Signal</keyword>
<sequence length="583" mass="62030">MWKWSLFLLVAVLVTVSLLPVQQAASAPFASPAFEQLWSAQKGARIDPWGSTPLAWRVEPYANAPGGRRLVQYFDRGRMELQSRGGAGNQDVTQGLLAWEMTTGQVALGDALTRPLAPPVMSIDGGDPDPGVPTYAGLSRVVQQPEADRSSSPEPISEWVDADGQVSDAPPPVPIRIGQYVPATGHNLPQVTVDLLNSRPFGDVSWMDVLGYPISEPYWALYRHDGAASPSLIQVFQRRILVYTPGLEPDRQFTVPNTGRHYYRWRYGAEATQLWPDVRPGRPVQPIVVSPGLQAGIYAEGIESPIGLALSPDGQLLILTAAGTLLKVNGEDASGAASSFTTFASGLVNPRGLAVYDGWVYASDDRGLIRFMDADGDGVAERSDRLSAEISPLPGPAGAPVIDEQGRIFVAGVPRGALLLSAEAQQPRVYQVTPPTVSPVGGEFRQPGPLMAWGRLLLAMEQADAAPARLVRVSTGDGTAALADEPVLTLPEGFVASAALVYSSQLWPELIPGTIFIAARGSDQGVVFQGLPTTGDFAPEVSEFATGFIDPSALAVGLDGTVYVADAAANQVIKITPRTIDTR</sequence>
<name>A0A831THU4_9BACT</name>
<comment type="caution">
    <text evidence="2">The sequence shown here is derived from an EMBL/GenBank/DDBJ whole genome shotgun (WGS) entry which is preliminary data.</text>
</comment>
<gene>
    <name evidence="2" type="ORF">ENP34_13215</name>
</gene>
<dbReference type="EMBL" id="DSIY01000306">
    <property type="protein sequence ID" value="HEG92374.1"/>
    <property type="molecule type" value="Genomic_DNA"/>
</dbReference>
<evidence type="ECO:0000313" key="2">
    <source>
        <dbReference type="EMBL" id="HEG92374.1"/>
    </source>
</evidence>
<feature type="chain" id="PRO_5032380972" evidence="1">
    <location>
        <begin position="27"/>
        <end position="583"/>
    </location>
</feature>
<dbReference type="PANTHER" id="PTHR33546">
    <property type="entry name" value="LARGE, MULTIFUNCTIONAL SECRETED PROTEIN-RELATED"/>
    <property type="match status" value="1"/>
</dbReference>
<dbReference type="Gene3D" id="2.120.10.30">
    <property type="entry name" value="TolB, C-terminal domain"/>
    <property type="match status" value="2"/>
</dbReference>
<organism evidence="2">
    <name type="scientific">Thermorudis peleae</name>
    <dbReference type="NCBI Taxonomy" id="1382356"/>
    <lineage>
        <taxon>Bacteria</taxon>
        <taxon>Pseudomonadati</taxon>
        <taxon>Thermomicrobiota</taxon>
        <taxon>Thermomicrobia</taxon>
        <taxon>Thermomicrobia incertae sedis</taxon>
        <taxon>Thermorudis</taxon>
    </lineage>
</organism>